<dbReference type="InterPro" id="IPR003111">
    <property type="entry name" value="Lon_prtase_N"/>
</dbReference>
<name>A0A9W6GTH8_9HYPH</name>
<keyword evidence="2" id="KW-0378">Hydrolase</keyword>
<dbReference type="AlphaFoldDB" id="A0A9W6GTH8"/>
<dbReference type="SUPFAM" id="SSF88697">
    <property type="entry name" value="PUA domain-like"/>
    <property type="match status" value="1"/>
</dbReference>
<dbReference type="Gene3D" id="2.30.130.40">
    <property type="entry name" value="LON domain-like"/>
    <property type="match status" value="1"/>
</dbReference>
<dbReference type="GO" id="GO:0008233">
    <property type="term" value="F:peptidase activity"/>
    <property type="evidence" value="ECO:0007669"/>
    <property type="project" value="UniProtKB-KW"/>
</dbReference>
<dbReference type="GO" id="GO:0006508">
    <property type="term" value="P:proteolysis"/>
    <property type="evidence" value="ECO:0007669"/>
    <property type="project" value="UniProtKB-KW"/>
</dbReference>
<evidence type="ECO:0000259" key="1">
    <source>
        <dbReference type="PROSITE" id="PS51787"/>
    </source>
</evidence>
<accession>A0A9W6GTH8</accession>
<comment type="caution">
    <text evidence="2">The sequence shown here is derived from an EMBL/GenBank/DDBJ whole genome shotgun (WGS) entry which is preliminary data.</text>
</comment>
<reference evidence="2" key="1">
    <citation type="journal article" date="2023" name="Int. J. Syst. Evol. Microbiol.">
        <title>Methylocystis iwaonis sp. nov., a type II methane-oxidizing bacterium from surface soil of a rice paddy field in Japan, and emended description of the genus Methylocystis (ex Whittenbury et al. 1970) Bowman et al. 1993.</title>
        <authorList>
            <person name="Kaise H."/>
            <person name="Sawadogo J.B."/>
            <person name="Alam M.S."/>
            <person name="Ueno C."/>
            <person name="Dianou D."/>
            <person name="Shinjo R."/>
            <person name="Asakawa S."/>
        </authorList>
    </citation>
    <scope>NUCLEOTIDE SEQUENCE</scope>
    <source>
        <strain evidence="2">LMG27198</strain>
    </source>
</reference>
<dbReference type="PROSITE" id="PS51787">
    <property type="entry name" value="LON_N"/>
    <property type="match status" value="1"/>
</dbReference>
<dbReference type="PANTHER" id="PTHR46732">
    <property type="entry name" value="ATP-DEPENDENT PROTEASE LA (LON) DOMAIN PROTEIN"/>
    <property type="match status" value="1"/>
</dbReference>
<dbReference type="SMART" id="SM00464">
    <property type="entry name" value="LON"/>
    <property type="match status" value="1"/>
</dbReference>
<protein>
    <submittedName>
        <fullName evidence="2">ATP-dependent protease</fullName>
    </submittedName>
</protein>
<evidence type="ECO:0000313" key="3">
    <source>
        <dbReference type="Proteomes" id="UP001144323"/>
    </source>
</evidence>
<dbReference type="PANTHER" id="PTHR46732:SF8">
    <property type="entry name" value="ATP-DEPENDENT PROTEASE LA (LON) DOMAIN PROTEIN"/>
    <property type="match status" value="1"/>
</dbReference>
<dbReference type="RefSeq" id="WP_281802232.1">
    <property type="nucleotide sequence ID" value="NZ_BSEC01000001.1"/>
</dbReference>
<dbReference type="InterPro" id="IPR015947">
    <property type="entry name" value="PUA-like_sf"/>
</dbReference>
<keyword evidence="2" id="KW-0645">Protease</keyword>
<dbReference type="Proteomes" id="UP001144323">
    <property type="component" value="Unassembled WGS sequence"/>
</dbReference>
<gene>
    <name evidence="2" type="ORF">LMG27198_17940</name>
</gene>
<feature type="domain" description="Lon N-terminal" evidence="1">
    <location>
        <begin position="17"/>
        <end position="210"/>
    </location>
</feature>
<evidence type="ECO:0000313" key="2">
    <source>
        <dbReference type="EMBL" id="GLI92802.1"/>
    </source>
</evidence>
<dbReference type="InterPro" id="IPR046336">
    <property type="entry name" value="Lon_prtase_N_sf"/>
</dbReference>
<sequence>MSFNHPYSDIRELPDVLPVFPLTGAVLLPRGELPLNVFEPRYVQMVDDAIAGARLIGMIQPLPSGNGATPPPLFQIGCAGRITRFSETGDGRYLITLTGVIRFRIGAELTDGSAYRRYGVRYEGFEADLLPGAGENAVDRESMIAMLRTFAESSKLEVDWASIDAAPTETLVNALAMMSPFGANEKQALVEAIDLKTRAETLIALAKLDLAQRDGERPQWH</sequence>
<dbReference type="EMBL" id="BSEC01000001">
    <property type="protein sequence ID" value="GLI92802.1"/>
    <property type="molecule type" value="Genomic_DNA"/>
</dbReference>
<proteinExistence type="predicted"/>
<dbReference type="Pfam" id="PF02190">
    <property type="entry name" value="LON_substr_bdg"/>
    <property type="match status" value="1"/>
</dbReference>
<organism evidence="2 3">
    <name type="scientific">Methylocystis echinoides</name>
    <dbReference type="NCBI Taxonomy" id="29468"/>
    <lineage>
        <taxon>Bacteria</taxon>
        <taxon>Pseudomonadati</taxon>
        <taxon>Pseudomonadota</taxon>
        <taxon>Alphaproteobacteria</taxon>
        <taxon>Hyphomicrobiales</taxon>
        <taxon>Methylocystaceae</taxon>
        <taxon>Methylocystis</taxon>
    </lineage>
</organism>
<keyword evidence="3" id="KW-1185">Reference proteome</keyword>